<keyword evidence="1" id="KW-0472">Membrane</keyword>
<proteinExistence type="predicted"/>
<keyword evidence="1" id="KW-0812">Transmembrane</keyword>
<evidence type="ECO:0000313" key="2">
    <source>
        <dbReference type="EMBL" id="CAK9272069.1"/>
    </source>
</evidence>
<sequence length="375" mass="43327">MAFVAARSGVVKKRSEILRSLVPTFFGLLFGVAIGVSFMKVNSIASVLWMLYGGGGVMTQEQLDVTRNAVTCPEAQPLGTESLPRDILATLSDLYPRRLWGKPEGDLQDKPKYLLTLTVGLKQKNFVNQCVQKFSKEWQIILFHYDGHVNEWDDLEWSARAIHISTRSQTKWWYAKRFLHPDIVEPYEYIFIWDEDLDVEHFNAEKYVQLIKKFGLEISQPGLEPDKGLTWQMTKRLGNSEVHKETVERQGWCSDPHKPPCAGFVEIMAPVFSRKAWRCIWHIIQNDLVHGWGLDFSLQRCVQPAHEKIGVVDAQWVRHRVVPSLGDQGEVDTSKPVTEGVRDRCKYEWGLYTERWKLADEKQKLEIEAQKKQQT</sequence>
<dbReference type="PANTHER" id="PTHR31210:SF43">
    <property type="entry name" value="STORAGE PROTEIN-RELATED"/>
    <property type="match status" value="1"/>
</dbReference>
<accession>A0ABP0X0I1</accession>
<dbReference type="Pfam" id="PF05212">
    <property type="entry name" value="DUF707"/>
    <property type="match status" value="1"/>
</dbReference>
<dbReference type="InterPro" id="IPR007877">
    <property type="entry name" value="DUF707"/>
</dbReference>
<organism evidence="2 3">
    <name type="scientific">Sphagnum jensenii</name>
    <dbReference type="NCBI Taxonomy" id="128206"/>
    <lineage>
        <taxon>Eukaryota</taxon>
        <taxon>Viridiplantae</taxon>
        <taxon>Streptophyta</taxon>
        <taxon>Embryophyta</taxon>
        <taxon>Bryophyta</taxon>
        <taxon>Sphagnophytina</taxon>
        <taxon>Sphagnopsida</taxon>
        <taxon>Sphagnales</taxon>
        <taxon>Sphagnaceae</taxon>
        <taxon>Sphagnum</taxon>
    </lineage>
</organism>
<gene>
    <name evidence="2" type="ORF">CSSPJE1EN1_LOCUS17547</name>
</gene>
<evidence type="ECO:0000256" key="1">
    <source>
        <dbReference type="SAM" id="Phobius"/>
    </source>
</evidence>
<dbReference type="PANTHER" id="PTHR31210">
    <property type="entry name" value="OS06G0731900 PROTEIN"/>
    <property type="match status" value="1"/>
</dbReference>
<keyword evidence="3" id="KW-1185">Reference proteome</keyword>
<name>A0ABP0X0I1_9BRYO</name>
<evidence type="ECO:0000313" key="3">
    <source>
        <dbReference type="Proteomes" id="UP001497444"/>
    </source>
</evidence>
<reference evidence="2" key="1">
    <citation type="submission" date="2024-02" db="EMBL/GenBank/DDBJ databases">
        <authorList>
            <consortium name="ELIXIR-Norway"/>
            <consortium name="Elixir Norway"/>
        </authorList>
    </citation>
    <scope>NUCLEOTIDE SEQUENCE</scope>
</reference>
<dbReference type="EMBL" id="OZ020099">
    <property type="protein sequence ID" value="CAK9272069.1"/>
    <property type="molecule type" value="Genomic_DNA"/>
</dbReference>
<dbReference type="Proteomes" id="UP001497444">
    <property type="component" value="Chromosome 4"/>
</dbReference>
<protein>
    <submittedName>
        <fullName evidence="2">Uncharacterized protein</fullName>
    </submittedName>
</protein>
<feature type="transmembrane region" description="Helical" evidence="1">
    <location>
        <begin position="21"/>
        <end position="39"/>
    </location>
</feature>
<keyword evidence="1" id="KW-1133">Transmembrane helix</keyword>